<evidence type="ECO:0000313" key="2">
    <source>
        <dbReference type="EMBL" id="OXV06388.1"/>
    </source>
</evidence>
<sequence length="474" mass="52140">MRAVVGGEGVCQNDRSARDLSLTPALARISAWSLERRLELAVTTTTTTSTTTTTTTSTTLPPISPASLRSPPPIQAPLALAGWSHLLAFSESPTHRPPVVVEQGDDGDDRDEDHQGPVDPCDPAEVPPSTPFVRRHRRRTTRISRADLTKFRTEVLGIPSHSDLLNEEGLARPSRPVNLVETFPVETLDQAFATCAMSLSNGGGMHNGSQGAGLFTSFMDNTTNTASLANMPRQTPSPSAQHGLGQVNGGGGIVGMNIGMPMNAGHQMDLNHLYEMVVELSDVLKNNREMTRSIIGSAEEIMRRAATEGTSPTLQQVNGEISAARIAELERALAREKHLVGVLKREQSENAKLIGEYEAAVATMVEQIRNYCQNNNMHFLAQKRHYNNLLQAERDAHLVSRLDRDYWHAQTMKCAEMIRTAYSLRCAEEEVPVRIISGLQNEIRAYRNALGMDPEKPEEEYGWEFSKDLPQSVD</sequence>
<protein>
    <submittedName>
        <fullName evidence="2">Uncharacterized protein</fullName>
    </submittedName>
</protein>
<proteinExistence type="predicted"/>
<dbReference type="AlphaFoldDB" id="A0A232LQV7"/>
<name>A0A232LQV7_9EURO</name>
<evidence type="ECO:0000256" key="1">
    <source>
        <dbReference type="SAM" id="MobiDB-lite"/>
    </source>
</evidence>
<dbReference type="EMBL" id="NPHW01005808">
    <property type="protein sequence ID" value="OXV06388.1"/>
    <property type="molecule type" value="Genomic_DNA"/>
</dbReference>
<comment type="caution">
    <text evidence="2">The sequence shown here is derived from an EMBL/GenBank/DDBJ whole genome shotgun (WGS) entry which is preliminary data.</text>
</comment>
<keyword evidence="3" id="KW-1185">Reference proteome</keyword>
<dbReference type="PANTHER" id="PTHR39472:SF1">
    <property type="entry name" value="EXPRESSED PROTEIN"/>
    <property type="match status" value="1"/>
</dbReference>
<feature type="compositionally biased region" description="Low complexity" evidence="1">
    <location>
        <begin position="43"/>
        <end position="59"/>
    </location>
</feature>
<dbReference type="PANTHER" id="PTHR39472">
    <property type="entry name" value="EXPRESSED PROTEIN"/>
    <property type="match status" value="1"/>
</dbReference>
<evidence type="ECO:0000313" key="3">
    <source>
        <dbReference type="Proteomes" id="UP000243515"/>
    </source>
</evidence>
<feature type="region of interest" description="Disordered" evidence="1">
    <location>
        <begin position="43"/>
        <end position="66"/>
    </location>
</feature>
<dbReference type="Proteomes" id="UP000243515">
    <property type="component" value="Unassembled WGS sequence"/>
</dbReference>
<reference evidence="2 3" key="1">
    <citation type="journal article" date="2015" name="Environ. Microbiol.">
        <title>Metagenome sequence of Elaphomyces granulatus from sporocarp tissue reveals Ascomycota ectomycorrhizal fingerprints of genome expansion and a Proteobacteria-rich microbiome.</title>
        <authorList>
            <person name="Quandt C.A."/>
            <person name="Kohler A."/>
            <person name="Hesse C.N."/>
            <person name="Sharpton T.J."/>
            <person name="Martin F."/>
            <person name="Spatafora J.W."/>
        </authorList>
    </citation>
    <scope>NUCLEOTIDE SEQUENCE [LARGE SCALE GENOMIC DNA]</scope>
    <source>
        <strain evidence="2 3">OSC145934</strain>
    </source>
</reference>
<organism evidence="2 3">
    <name type="scientific">Elaphomyces granulatus</name>
    <dbReference type="NCBI Taxonomy" id="519963"/>
    <lineage>
        <taxon>Eukaryota</taxon>
        <taxon>Fungi</taxon>
        <taxon>Dikarya</taxon>
        <taxon>Ascomycota</taxon>
        <taxon>Pezizomycotina</taxon>
        <taxon>Eurotiomycetes</taxon>
        <taxon>Eurotiomycetidae</taxon>
        <taxon>Eurotiales</taxon>
        <taxon>Elaphomycetaceae</taxon>
        <taxon>Elaphomyces</taxon>
    </lineage>
</organism>
<dbReference type="OrthoDB" id="21214at2759"/>
<accession>A0A232LQV7</accession>
<feature type="region of interest" description="Disordered" evidence="1">
    <location>
        <begin position="94"/>
        <end position="131"/>
    </location>
</feature>
<gene>
    <name evidence="2" type="ORF">Egran_05845</name>
</gene>